<dbReference type="RefSeq" id="WP_144350688.1">
    <property type="nucleotide sequence ID" value="NZ_CP036259.1"/>
</dbReference>
<dbReference type="GO" id="GO:0016887">
    <property type="term" value="F:ATP hydrolysis activity"/>
    <property type="evidence" value="ECO:0007669"/>
    <property type="project" value="InterPro"/>
</dbReference>
<evidence type="ECO:0000313" key="9">
    <source>
        <dbReference type="EMBL" id="QDR81155.1"/>
    </source>
</evidence>
<evidence type="ECO:0000256" key="7">
    <source>
        <dbReference type="RuleBase" id="RU364083"/>
    </source>
</evidence>
<proteinExistence type="inferred from homology"/>
<comment type="subunit">
    <text evidence="7">The complex is composed of two ATP-binding proteins (PotA), two transmembrane proteins (PotB and PotC) and a solute-binding protein (PotD).</text>
</comment>
<evidence type="ECO:0000256" key="4">
    <source>
        <dbReference type="ARBA" id="ARBA00022840"/>
    </source>
</evidence>
<dbReference type="Pfam" id="PF00005">
    <property type="entry name" value="ABC_tran"/>
    <property type="match status" value="1"/>
</dbReference>
<evidence type="ECO:0000256" key="5">
    <source>
        <dbReference type="ARBA" id="ARBA00022967"/>
    </source>
</evidence>
<keyword evidence="4 7" id="KW-0067">ATP-binding</keyword>
<dbReference type="InterPro" id="IPR017871">
    <property type="entry name" value="ABC_transporter-like_CS"/>
</dbReference>
<dbReference type="InterPro" id="IPR003439">
    <property type="entry name" value="ABC_transporter-like_ATP-bd"/>
</dbReference>
<protein>
    <recommendedName>
        <fullName evidence="7">Spermidine/putrescine import ATP-binding protein PotA</fullName>
        <ecNumber evidence="7">7.6.2.11</ecNumber>
    </recommendedName>
</protein>
<dbReference type="GO" id="GO:0043190">
    <property type="term" value="C:ATP-binding cassette (ABC) transporter complex"/>
    <property type="evidence" value="ECO:0007669"/>
    <property type="project" value="InterPro"/>
</dbReference>
<dbReference type="PANTHER" id="PTHR42781:SF4">
    <property type="entry name" value="SPERMIDINE_PUTRESCINE IMPORT ATP-BINDING PROTEIN POTA"/>
    <property type="match status" value="1"/>
</dbReference>
<evidence type="ECO:0000313" key="10">
    <source>
        <dbReference type="Proteomes" id="UP000320776"/>
    </source>
</evidence>
<dbReference type="OrthoDB" id="9802264at2"/>
<dbReference type="PANTHER" id="PTHR42781">
    <property type="entry name" value="SPERMIDINE/PUTRESCINE IMPORT ATP-BINDING PROTEIN POTA"/>
    <property type="match status" value="1"/>
</dbReference>
<keyword evidence="2 7" id="KW-1003">Cell membrane</keyword>
<organism evidence="9 10">
    <name type="scientific">Sporomusa termitida</name>
    <dbReference type="NCBI Taxonomy" id="2377"/>
    <lineage>
        <taxon>Bacteria</taxon>
        <taxon>Bacillati</taxon>
        <taxon>Bacillota</taxon>
        <taxon>Negativicutes</taxon>
        <taxon>Selenomonadales</taxon>
        <taxon>Sporomusaceae</taxon>
        <taxon>Sporomusa</taxon>
    </lineage>
</organism>
<dbReference type="NCBIfam" id="TIGR01187">
    <property type="entry name" value="potA"/>
    <property type="match status" value="1"/>
</dbReference>
<keyword evidence="3 7" id="KW-0547">Nucleotide-binding</keyword>
<dbReference type="SUPFAM" id="SSF50331">
    <property type="entry name" value="MOP-like"/>
    <property type="match status" value="1"/>
</dbReference>
<dbReference type="SUPFAM" id="SSF52540">
    <property type="entry name" value="P-loop containing nucleoside triphosphate hydrolases"/>
    <property type="match status" value="1"/>
</dbReference>
<evidence type="ECO:0000256" key="6">
    <source>
        <dbReference type="ARBA" id="ARBA00023136"/>
    </source>
</evidence>
<name>A0A517DUX4_9FIRM</name>
<keyword evidence="5 7" id="KW-1278">Translocase</keyword>
<sequence>MSYFLLNNLTKRYDSNLVLNNINLSIEQGTFLSLLGPSGCGKTTTLKIVAGFESPDAGEVVVAGEVYNQLPVYRRNVGMVFQSYALFPHMTVAQNIAFGLEQRQLDPGLIKKQVAEAIDMVQLTGFEKRKPSQLSGGQQQRVALARALVIRPRLLLLDESLSALDKKLRVDMQVELRQIQKYLGITTIFVTHDQEEALTLSDKIAVMKNGNIIQLDTPHAIYEKPGSTFVAGFLGQSNFFQVVVKALDQGRYCLELGNGEQIRLPAGAAAGRQPGAACILAVRPERISLAAERPAGKDCLCGRVKFITYAGNISNFRVEVMGSEVIVQLQNSFSGERFKTGDEVYLTWDPAGSVLLDE</sequence>
<dbReference type="FunFam" id="3.40.50.300:FF:000133">
    <property type="entry name" value="Spermidine/putrescine import ATP-binding protein PotA"/>
    <property type="match status" value="1"/>
</dbReference>
<dbReference type="KEGG" id="sted:SPTER_25280"/>
<dbReference type="EMBL" id="CP036259">
    <property type="protein sequence ID" value="QDR81155.1"/>
    <property type="molecule type" value="Genomic_DNA"/>
</dbReference>
<dbReference type="Pfam" id="PF08402">
    <property type="entry name" value="TOBE_2"/>
    <property type="match status" value="1"/>
</dbReference>
<dbReference type="SMART" id="SM00382">
    <property type="entry name" value="AAA"/>
    <property type="match status" value="1"/>
</dbReference>
<keyword evidence="6 7" id="KW-0472">Membrane</keyword>
<dbReference type="GO" id="GO:0015417">
    <property type="term" value="F:ABC-type polyamine transporter activity"/>
    <property type="evidence" value="ECO:0007669"/>
    <property type="project" value="UniProtKB-EC"/>
</dbReference>
<dbReference type="Proteomes" id="UP000320776">
    <property type="component" value="Chromosome"/>
</dbReference>
<dbReference type="AlphaFoldDB" id="A0A517DUX4"/>
<dbReference type="InterPro" id="IPR027417">
    <property type="entry name" value="P-loop_NTPase"/>
</dbReference>
<keyword evidence="1 7" id="KW-0813">Transport</keyword>
<dbReference type="InterPro" id="IPR008995">
    <property type="entry name" value="Mo/tungstate-bd_C_term_dom"/>
</dbReference>
<keyword evidence="10" id="KW-1185">Reference proteome</keyword>
<dbReference type="InterPro" id="IPR013611">
    <property type="entry name" value="Transp-assoc_OB_typ2"/>
</dbReference>
<dbReference type="InterPro" id="IPR050093">
    <property type="entry name" value="ABC_SmlMolc_Importer"/>
</dbReference>
<comment type="catalytic activity">
    <reaction evidence="7">
        <text>ATP + H2O + polyamine-[polyamine-binding protein]Side 1 = ADP + phosphate + polyamineSide 2 + [polyamine-binding protein]Side 1.</text>
        <dbReference type="EC" id="7.6.2.11"/>
    </reaction>
</comment>
<dbReference type="Gene3D" id="3.40.50.300">
    <property type="entry name" value="P-loop containing nucleotide triphosphate hydrolases"/>
    <property type="match status" value="1"/>
</dbReference>
<evidence type="ECO:0000256" key="2">
    <source>
        <dbReference type="ARBA" id="ARBA00022475"/>
    </source>
</evidence>
<dbReference type="InterPro" id="IPR005893">
    <property type="entry name" value="PotA-like"/>
</dbReference>
<reference evidence="9 10" key="1">
    <citation type="submission" date="2019-02" db="EMBL/GenBank/DDBJ databases">
        <title>Closed genome of Sporomusa termitida DSM 4440.</title>
        <authorList>
            <person name="Poehlein A."/>
            <person name="Daniel R."/>
        </authorList>
    </citation>
    <scope>NUCLEOTIDE SEQUENCE [LARGE SCALE GENOMIC DNA]</scope>
    <source>
        <strain evidence="9 10">DSM 4440</strain>
    </source>
</reference>
<dbReference type="GO" id="GO:0005524">
    <property type="term" value="F:ATP binding"/>
    <property type="evidence" value="ECO:0007669"/>
    <property type="project" value="UniProtKB-KW"/>
</dbReference>
<comment type="similarity">
    <text evidence="7">Belongs to the ABC transporter superfamily. Spermidine/putrescine importer (TC 3.A.1.11.1) family.</text>
</comment>
<evidence type="ECO:0000259" key="8">
    <source>
        <dbReference type="PROSITE" id="PS50893"/>
    </source>
</evidence>
<dbReference type="Gene3D" id="2.40.50.100">
    <property type="match status" value="1"/>
</dbReference>
<dbReference type="PROSITE" id="PS00211">
    <property type="entry name" value="ABC_TRANSPORTER_1"/>
    <property type="match status" value="1"/>
</dbReference>
<dbReference type="PROSITE" id="PS50893">
    <property type="entry name" value="ABC_TRANSPORTER_2"/>
    <property type="match status" value="1"/>
</dbReference>
<accession>A0A517DUX4</accession>
<evidence type="ECO:0000256" key="3">
    <source>
        <dbReference type="ARBA" id="ARBA00022741"/>
    </source>
</evidence>
<evidence type="ECO:0000256" key="1">
    <source>
        <dbReference type="ARBA" id="ARBA00022448"/>
    </source>
</evidence>
<feature type="domain" description="ABC transporter" evidence="8">
    <location>
        <begin position="4"/>
        <end position="234"/>
    </location>
</feature>
<dbReference type="InterPro" id="IPR003593">
    <property type="entry name" value="AAA+_ATPase"/>
</dbReference>
<comment type="function">
    <text evidence="7">Part of the ABC transporter complex PotABCD involved in spermidine/putrescine import. Responsible for energy coupling to the transport system.</text>
</comment>
<dbReference type="EC" id="7.6.2.11" evidence="7"/>
<gene>
    <name evidence="9" type="primary">potA_1</name>
    <name evidence="7" type="synonym">potA</name>
    <name evidence="9" type="ORF">SPTER_25280</name>
</gene>